<dbReference type="KEGG" id="chih:GWR21_01040"/>
<dbReference type="InterPro" id="IPR051603">
    <property type="entry name" value="Zinc-ADH_QOR/CCCR"/>
</dbReference>
<organism evidence="7 8">
    <name type="scientific">Chitinophaga agri</name>
    <dbReference type="NCBI Taxonomy" id="2703787"/>
    <lineage>
        <taxon>Bacteria</taxon>
        <taxon>Pseudomonadati</taxon>
        <taxon>Bacteroidota</taxon>
        <taxon>Chitinophagia</taxon>
        <taxon>Chitinophagales</taxon>
        <taxon>Chitinophagaceae</taxon>
        <taxon>Chitinophaga</taxon>
    </lineage>
</organism>
<proteinExistence type="predicted"/>
<dbReference type="SUPFAM" id="SSF50129">
    <property type="entry name" value="GroES-like"/>
    <property type="match status" value="1"/>
</dbReference>
<dbReference type="PANTHER" id="PTHR44154">
    <property type="entry name" value="QUINONE OXIDOREDUCTASE"/>
    <property type="match status" value="1"/>
</dbReference>
<keyword evidence="5" id="KW-0694">RNA-binding</keyword>
<dbReference type="Pfam" id="PF13602">
    <property type="entry name" value="ADH_zinc_N_2"/>
    <property type="match status" value="1"/>
</dbReference>
<dbReference type="CDD" id="cd08272">
    <property type="entry name" value="MDR6"/>
    <property type="match status" value="1"/>
</dbReference>
<accession>A0A6B9Z8D3</accession>
<keyword evidence="4" id="KW-0521">NADP</keyword>
<gene>
    <name evidence="7" type="ORF">GWR21_01040</name>
</gene>
<dbReference type="InterPro" id="IPR020843">
    <property type="entry name" value="ER"/>
</dbReference>
<name>A0A6B9Z8D3_9BACT</name>
<dbReference type="Proteomes" id="UP000476411">
    <property type="component" value="Chromosome"/>
</dbReference>
<dbReference type="Gene3D" id="3.90.180.10">
    <property type="entry name" value="Medium-chain alcohol dehydrogenases, catalytic domain"/>
    <property type="match status" value="1"/>
</dbReference>
<protein>
    <submittedName>
        <fullName evidence="7">Zinc-dependent alcohol dehydrogenase family protein</fullName>
    </submittedName>
</protein>
<comment type="subcellular location">
    <subcellularLocation>
        <location evidence="1">Cytoplasm</location>
    </subcellularLocation>
</comment>
<dbReference type="RefSeq" id="WP_162329931.1">
    <property type="nucleotide sequence ID" value="NZ_CP048113.1"/>
</dbReference>
<evidence type="ECO:0000313" key="8">
    <source>
        <dbReference type="Proteomes" id="UP000476411"/>
    </source>
</evidence>
<evidence type="ECO:0000256" key="1">
    <source>
        <dbReference type="ARBA" id="ARBA00004496"/>
    </source>
</evidence>
<dbReference type="InterPro" id="IPR002364">
    <property type="entry name" value="Quin_OxRdtase/zeta-crystal_CS"/>
</dbReference>
<dbReference type="PROSITE" id="PS01162">
    <property type="entry name" value="QOR_ZETA_CRYSTAL"/>
    <property type="match status" value="1"/>
</dbReference>
<evidence type="ECO:0000313" key="7">
    <source>
        <dbReference type="EMBL" id="QHS58226.1"/>
    </source>
</evidence>
<dbReference type="EMBL" id="CP048113">
    <property type="protein sequence ID" value="QHS58226.1"/>
    <property type="molecule type" value="Genomic_DNA"/>
</dbReference>
<dbReference type="GO" id="GO:0005737">
    <property type="term" value="C:cytoplasm"/>
    <property type="evidence" value="ECO:0007669"/>
    <property type="project" value="UniProtKB-SubCell"/>
</dbReference>
<evidence type="ECO:0000256" key="3">
    <source>
        <dbReference type="ARBA" id="ARBA00022490"/>
    </source>
</evidence>
<comment type="subunit">
    <text evidence="2">Homotetramer.</text>
</comment>
<dbReference type="GO" id="GO:0008270">
    <property type="term" value="F:zinc ion binding"/>
    <property type="evidence" value="ECO:0007669"/>
    <property type="project" value="InterPro"/>
</dbReference>
<sequence length="327" mass="34246">MKALLLEQYNTPFKLTEVAKPVPGKGEVLVKIAASGVNPLDLKIKAGAAGHAQTKLPAILGIDLAGTVEALGEGVTGFKPGDAVYGMTGGIAGIPGSLAEYAAVDARLIAHKPSNISFKEAAALPLIFITAWEGLVDKAHVKENDTVLVQGGAGGVGHIAVQLAKAYGAQVFATASAGDADYITQLGATPIDYKVYDADRCVREYSDGKGFDIVYDTVGGSSIDESFLAAKRYTGHVLTILGWGTHSLAPLSFRSGTYSGVFTLYPLISGEYREHHGAILKEATKLIEAGKIKPLVDPADYSPETIAEAYSAIENRTNRGKVVVTIS</sequence>
<dbReference type="GO" id="GO:0003723">
    <property type="term" value="F:RNA binding"/>
    <property type="evidence" value="ECO:0007669"/>
    <property type="project" value="UniProtKB-KW"/>
</dbReference>
<feature type="domain" description="Enoyl reductase (ER)" evidence="6">
    <location>
        <begin position="10"/>
        <end position="324"/>
    </location>
</feature>
<keyword evidence="8" id="KW-1185">Reference proteome</keyword>
<evidence type="ECO:0000256" key="2">
    <source>
        <dbReference type="ARBA" id="ARBA00011881"/>
    </source>
</evidence>
<evidence type="ECO:0000259" key="6">
    <source>
        <dbReference type="SMART" id="SM00829"/>
    </source>
</evidence>
<evidence type="ECO:0000256" key="4">
    <source>
        <dbReference type="ARBA" id="ARBA00022857"/>
    </source>
</evidence>
<dbReference type="AlphaFoldDB" id="A0A6B9Z8D3"/>
<dbReference type="GO" id="GO:0016491">
    <property type="term" value="F:oxidoreductase activity"/>
    <property type="evidence" value="ECO:0007669"/>
    <property type="project" value="InterPro"/>
</dbReference>
<dbReference type="Pfam" id="PF08240">
    <property type="entry name" value="ADH_N"/>
    <property type="match status" value="1"/>
</dbReference>
<dbReference type="InterPro" id="IPR011032">
    <property type="entry name" value="GroES-like_sf"/>
</dbReference>
<dbReference type="InterPro" id="IPR036291">
    <property type="entry name" value="NAD(P)-bd_dom_sf"/>
</dbReference>
<reference evidence="7 8" key="1">
    <citation type="submission" date="2020-01" db="EMBL/GenBank/DDBJ databases">
        <title>Complete genome sequence of Chitinophaga sp. H33E-04 isolated from quinoa roots.</title>
        <authorList>
            <person name="Weon H.-Y."/>
            <person name="Lee S.A."/>
        </authorList>
    </citation>
    <scope>NUCLEOTIDE SEQUENCE [LARGE SCALE GENOMIC DNA]</scope>
    <source>
        <strain evidence="7 8">H33E-04</strain>
    </source>
</reference>
<dbReference type="SMART" id="SM00829">
    <property type="entry name" value="PKS_ER"/>
    <property type="match status" value="1"/>
</dbReference>
<dbReference type="SUPFAM" id="SSF51735">
    <property type="entry name" value="NAD(P)-binding Rossmann-fold domains"/>
    <property type="match status" value="1"/>
</dbReference>
<dbReference type="PANTHER" id="PTHR44154:SF1">
    <property type="entry name" value="QUINONE OXIDOREDUCTASE"/>
    <property type="match status" value="1"/>
</dbReference>
<dbReference type="Gene3D" id="3.40.50.720">
    <property type="entry name" value="NAD(P)-binding Rossmann-like Domain"/>
    <property type="match status" value="1"/>
</dbReference>
<dbReference type="InterPro" id="IPR013154">
    <property type="entry name" value="ADH-like_N"/>
</dbReference>
<keyword evidence="3" id="KW-0963">Cytoplasm</keyword>
<evidence type="ECO:0000256" key="5">
    <source>
        <dbReference type="ARBA" id="ARBA00022884"/>
    </source>
</evidence>